<dbReference type="InterPro" id="IPR012936">
    <property type="entry name" value="Erv_C"/>
</dbReference>
<dbReference type="Pfam" id="PF07970">
    <property type="entry name" value="COPIIcoated_ERV"/>
    <property type="match status" value="1"/>
</dbReference>
<organism evidence="8 9">
    <name type="scientific">Pichia inconspicua</name>
    <dbReference type="NCBI Taxonomy" id="52247"/>
    <lineage>
        <taxon>Eukaryota</taxon>
        <taxon>Fungi</taxon>
        <taxon>Dikarya</taxon>
        <taxon>Ascomycota</taxon>
        <taxon>Saccharomycotina</taxon>
        <taxon>Pichiomycetes</taxon>
        <taxon>Pichiales</taxon>
        <taxon>Pichiaceae</taxon>
        <taxon>Pichia</taxon>
    </lineage>
</organism>
<feature type="domain" description="Endoplasmic reticulum vesicle transporter C-terminal" evidence="6">
    <location>
        <begin position="152"/>
        <end position="303"/>
    </location>
</feature>
<comment type="subcellular location">
    <subcellularLocation>
        <location evidence="5">Endoplasmic reticulum membrane</location>
        <topology evidence="5">Multi-pass membrane protein</topology>
    </subcellularLocation>
    <subcellularLocation>
        <location evidence="5">Endoplasmic reticulum-Golgi intermediate compartment membrane</location>
        <topology evidence="5">Multi-pass membrane protein</topology>
    </subcellularLocation>
    <subcellularLocation>
        <location evidence="5">Golgi apparatus membrane</location>
        <topology evidence="5">Multi-pass membrane protein</topology>
    </subcellularLocation>
    <subcellularLocation>
        <location evidence="1">Membrane</location>
    </subcellularLocation>
</comment>
<evidence type="ECO:0000259" key="6">
    <source>
        <dbReference type="Pfam" id="PF07970"/>
    </source>
</evidence>
<keyword evidence="9" id="KW-1185">Reference proteome</keyword>
<sequence length="342" mass="39483">MENTKKYIRVFDAFPKTPPSDTVSSVRGSYTTFITYFFILFMLWVDVGGRLDGYIDHQFSVDDKIREKIDLNVDIIVAMPCKHLDANVRDITEDRILAEELLSFEGVRVPSYFWKMTPEKKETRSFDIDSVLQNSLEMDYVGQGRRINVDLPACRISGTIPINRVQGDFHITAEGYGYLGSNVADENELNLTHMINEFSFGTFYPYIDNSLDLTSQSTDKKRHTFHYNLKVIPSTFGRLGLEVETTQYSVQMHETDDKYVPGIFFKYDFDPIKMSMIERRMSFIQFLTRVVTIVGGLWVIASWLYRASEKLIVLVMGKEFARRGEEKKGGLLDGDENEFETI</sequence>
<keyword evidence="5" id="KW-0813">Transport</keyword>
<dbReference type="Proteomes" id="UP000307173">
    <property type="component" value="Unassembled WGS sequence"/>
</dbReference>
<evidence type="ECO:0000256" key="1">
    <source>
        <dbReference type="ARBA" id="ARBA00004370"/>
    </source>
</evidence>
<accession>A0A4T0X1W3</accession>
<dbReference type="AlphaFoldDB" id="A0A4T0X1W3"/>
<dbReference type="GO" id="GO:0000139">
    <property type="term" value="C:Golgi membrane"/>
    <property type="evidence" value="ECO:0007669"/>
    <property type="project" value="UniProtKB-SubCell"/>
</dbReference>
<dbReference type="PANTHER" id="PTHR10984:SF81">
    <property type="entry name" value="ER-DERIVED VESICLES PROTEIN ERV41"/>
    <property type="match status" value="1"/>
</dbReference>
<keyword evidence="2 5" id="KW-0812">Transmembrane</keyword>
<comment type="similarity">
    <text evidence="5">Belongs to the ERGIC family.</text>
</comment>
<dbReference type="OrthoDB" id="5541786at2759"/>
<keyword evidence="5" id="KW-0256">Endoplasmic reticulum</keyword>
<protein>
    <recommendedName>
        <fullName evidence="5">Endoplasmic reticulum-Golgi intermediate compartment protein</fullName>
    </recommendedName>
</protein>
<comment type="caution">
    <text evidence="8">The sequence shown here is derived from an EMBL/GenBank/DDBJ whole genome shotgun (WGS) entry which is preliminary data.</text>
</comment>
<feature type="transmembrane region" description="Helical" evidence="5">
    <location>
        <begin position="283"/>
        <end position="305"/>
    </location>
</feature>
<keyword evidence="5" id="KW-0931">ER-Golgi transport</keyword>
<feature type="transmembrane region" description="Helical" evidence="5">
    <location>
        <begin position="28"/>
        <end position="45"/>
    </location>
</feature>
<feature type="domain" description="Endoplasmic reticulum vesicle transporter N-terminal" evidence="7">
    <location>
        <begin position="9"/>
        <end position="96"/>
    </location>
</feature>
<evidence type="ECO:0000256" key="4">
    <source>
        <dbReference type="ARBA" id="ARBA00023136"/>
    </source>
</evidence>
<dbReference type="Pfam" id="PF13850">
    <property type="entry name" value="ERGIC_N"/>
    <property type="match status" value="1"/>
</dbReference>
<comment type="function">
    <text evidence="5">Plays a role in transport between endoplasmic reticulum and Golgi.</text>
</comment>
<dbReference type="GO" id="GO:0033116">
    <property type="term" value="C:endoplasmic reticulum-Golgi intermediate compartment membrane"/>
    <property type="evidence" value="ECO:0007669"/>
    <property type="project" value="UniProtKB-SubCell"/>
</dbReference>
<dbReference type="GO" id="GO:0030134">
    <property type="term" value="C:COPII-coated ER to Golgi transport vesicle"/>
    <property type="evidence" value="ECO:0007669"/>
    <property type="project" value="TreeGrafter"/>
</dbReference>
<name>A0A4T0X1W3_9ASCO</name>
<evidence type="ECO:0000313" key="8">
    <source>
        <dbReference type="EMBL" id="TID28774.1"/>
    </source>
</evidence>
<evidence type="ECO:0000256" key="3">
    <source>
        <dbReference type="ARBA" id="ARBA00022989"/>
    </source>
</evidence>
<gene>
    <name evidence="8" type="ORF">CANINC_002293</name>
</gene>
<proteinExistence type="inferred from homology"/>
<reference evidence="8 9" key="1">
    <citation type="journal article" date="2019" name="Front. Genet.">
        <title>Whole-Genome Sequencing of the Opportunistic Yeast Pathogen Candida inconspicua Uncovers Its Hybrid Origin.</title>
        <authorList>
            <person name="Mixao V."/>
            <person name="Hansen A.P."/>
            <person name="Saus E."/>
            <person name="Boekhout T."/>
            <person name="Lass-Florl C."/>
            <person name="Gabaldon T."/>
        </authorList>
    </citation>
    <scope>NUCLEOTIDE SEQUENCE [LARGE SCALE GENOMIC DNA]</scope>
    <source>
        <strain evidence="8 9">CBS 180</strain>
    </source>
</reference>
<dbReference type="InterPro" id="IPR039542">
    <property type="entry name" value="Erv_N"/>
</dbReference>
<dbReference type="GO" id="GO:0006888">
    <property type="term" value="P:endoplasmic reticulum to Golgi vesicle-mediated transport"/>
    <property type="evidence" value="ECO:0007669"/>
    <property type="project" value="UniProtKB-UniRule"/>
</dbReference>
<dbReference type="PANTHER" id="PTHR10984">
    <property type="entry name" value="ENDOPLASMIC RETICULUM-GOLGI INTERMEDIATE COMPARTMENT PROTEIN"/>
    <property type="match status" value="1"/>
</dbReference>
<keyword evidence="5" id="KW-0333">Golgi apparatus</keyword>
<evidence type="ECO:0000256" key="5">
    <source>
        <dbReference type="RuleBase" id="RU369013"/>
    </source>
</evidence>
<dbReference type="EMBL" id="SELW01000370">
    <property type="protein sequence ID" value="TID28774.1"/>
    <property type="molecule type" value="Genomic_DNA"/>
</dbReference>
<dbReference type="GO" id="GO:0005789">
    <property type="term" value="C:endoplasmic reticulum membrane"/>
    <property type="evidence" value="ECO:0007669"/>
    <property type="project" value="UniProtKB-SubCell"/>
</dbReference>
<evidence type="ECO:0000313" key="9">
    <source>
        <dbReference type="Proteomes" id="UP000307173"/>
    </source>
</evidence>
<evidence type="ECO:0000256" key="2">
    <source>
        <dbReference type="ARBA" id="ARBA00022692"/>
    </source>
</evidence>
<evidence type="ECO:0000259" key="7">
    <source>
        <dbReference type="Pfam" id="PF13850"/>
    </source>
</evidence>
<dbReference type="InterPro" id="IPR045888">
    <property type="entry name" value="Erv"/>
</dbReference>
<dbReference type="STRING" id="52247.A0A4T0X1W3"/>
<dbReference type="GO" id="GO:0006890">
    <property type="term" value="P:retrograde vesicle-mediated transport, Golgi to endoplasmic reticulum"/>
    <property type="evidence" value="ECO:0007669"/>
    <property type="project" value="TreeGrafter"/>
</dbReference>
<keyword evidence="4 5" id="KW-0472">Membrane</keyword>
<keyword evidence="3 5" id="KW-1133">Transmembrane helix</keyword>